<dbReference type="AlphaFoldDB" id="A0A151J1S5"/>
<reference evidence="1 2" key="1">
    <citation type="submission" date="2015-09" db="EMBL/GenBank/DDBJ databases">
        <title>Trachymyrmex cornetzi WGS genome.</title>
        <authorList>
            <person name="Nygaard S."/>
            <person name="Hu H."/>
            <person name="Boomsma J."/>
            <person name="Zhang G."/>
        </authorList>
    </citation>
    <scope>NUCLEOTIDE SEQUENCE [LARGE SCALE GENOMIC DNA]</scope>
    <source>
        <strain evidence="1">Tcor2-1</strain>
        <tissue evidence="1">Whole body</tissue>
    </source>
</reference>
<protein>
    <submittedName>
        <fullName evidence="1">Uncharacterized protein</fullName>
    </submittedName>
</protein>
<name>A0A151J1S5_9HYME</name>
<gene>
    <name evidence="1" type="ORF">ALC57_11986</name>
</gene>
<dbReference type="Proteomes" id="UP000078492">
    <property type="component" value="Unassembled WGS sequence"/>
</dbReference>
<proteinExistence type="predicted"/>
<evidence type="ECO:0000313" key="1">
    <source>
        <dbReference type="EMBL" id="KYN15780.1"/>
    </source>
</evidence>
<sequence length="86" mass="10086">MYQEDTVSNKHIDIKHTLRKDVNRTDDNKTMNSGLAMCRGVKTHSRGDRTKKRNYEGERDRMIGEYDSGNLSVSFCLFKPFFCIFM</sequence>
<dbReference type="EMBL" id="KQ980507">
    <property type="protein sequence ID" value="KYN15780.1"/>
    <property type="molecule type" value="Genomic_DNA"/>
</dbReference>
<organism evidence="1 2">
    <name type="scientific">Trachymyrmex cornetzi</name>
    <dbReference type="NCBI Taxonomy" id="471704"/>
    <lineage>
        <taxon>Eukaryota</taxon>
        <taxon>Metazoa</taxon>
        <taxon>Ecdysozoa</taxon>
        <taxon>Arthropoda</taxon>
        <taxon>Hexapoda</taxon>
        <taxon>Insecta</taxon>
        <taxon>Pterygota</taxon>
        <taxon>Neoptera</taxon>
        <taxon>Endopterygota</taxon>
        <taxon>Hymenoptera</taxon>
        <taxon>Apocrita</taxon>
        <taxon>Aculeata</taxon>
        <taxon>Formicoidea</taxon>
        <taxon>Formicidae</taxon>
        <taxon>Myrmicinae</taxon>
        <taxon>Trachymyrmex</taxon>
    </lineage>
</organism>
<evidence type="ECO:0000313" key="2">
    <source>
        <dbReference type="Proteomes" id="UP000078492"/>
    </source>
</evidence>
<accession>A0A151J1S5</accession>
<keyword evidence="2" id="KW-1185">Reference proteome</keyword>